<keyword evidence="1" id="KW-0732">Signal</keyword>
<proteinExistence type="predicted"/>
<dbReference type="GeneID" id="105223766"/>
<evidence type="ECO:0000313" key="2">
    <source>
        <dbReference type="EMBL" id="JAC56964.1"/>
    </source>
</evidence>
<dbReference type="OrthoDB" id="8196230at2759"/>
<protein>
    <submittedName>
        <fullName evidence="2">Uncharacterized protein</fullName>
    </submittedName>
</protein>
<dbReference type="AlphaFoldDB" id="A0A034WQP9"/>
<organism evidence="2">
    <name type="scientific">Bactrocera dorsalis</name>
    <name type="common">Oriental fruit fly</name>
    <name type="synonym">Dacus dorsalis</name>
    <dbReference type="NCBI Taxonomy" id="27457"/>
    <lineage>
        <taxon>Eukaryota</taxon>
        <taxon>Metazoa</taxon>
        <taxon>Ecdysozoa</taxon>
        <taxon>Arthropoda</taxon>
        <taxon>Hexapoda</taxon>
        <taxon>Insecta</taxon>
        <taxon>Pterygota</taxon>
        <taxon>Neoptera</taxon>
        <taxon>Endopterygota</taxon>
        <taxon>Diptera</taxon>
        <taxon>Brachycera</taxon>
        <taxon>Muscomorpha</taxon>
        <taxon>Tephritoidea</taxon>
        <taxon>Tephritidae</taxon>
        <taxon>Bactrocera</taxon>
        <taxon>Bactrocera</taxon>
    </lineage>
</organism>
<dbReference type="KEGG" id="bdr:105223766"/>
<reference evidence="2" key="1">
    <citation type="journal article" date="2014" name="BMC Genomics">
        <title>Characterizing the developmental transcriptome of the oriental fruit fly, Bactrocera dorsalis (Diptera: Tephritidae) through comparative genomic analysis with Drosophila melanogaster utilizing modENCODE datasets.</title>
        <authorList>
            <person name="Geib S.M."/>
            <person name="Calla B."/>
            <person name="Hall B."/>
            <person name="Hou S."/>
            <person name="Manoukis N.C."/>
        </authorList>
    </citation>
    <scope>NUCLEOTIDE SEQUENCE</scope>
    <source>
        <strain evidence="2">Punador</strain>
    </source>
</reference>
<name>A0A034WQP9_BACDO</name>
<dbReference type="RefSeq" id="XP_011199898.2">
    <property type="nucleotide sequence ID" value="XM_011201596.4"/>
</dbReference>
<feature type="signal peptide" evidence="1">
    <location>
        <begin position="1"/>
        <end position="24"/>
    </location>
</feature>
<feature type="chain" id="PRO_5044537668" evidence="1">
    <location>
        <begin position="25"/>
        <end position="119"/>
    </location>
</feature>
<sequence>MAKLLHQFVVVLLLSLSTVSLVWGRATKTKATAAPPADNSKQLFVFGSGKETSPPNFIRLVVMRLIYGLASTMGLEERLEDAFNGAFVPPNADGGGLFSFGGYDDDDDGGDFGALFDDI</sequence>
<dbReference type="EMBL" id="GAKP01001988">
    <property type="protein sequence ID" value="JAC56964.1"/>
    <property type="molecule type" value="Transcribed_RNA"/>
</dbReference>
<evidence type="ECO:0000256" key="1">
    <source>
        <dbReference type="SAM" id="SignalP"/>
    </source>
</evidence>
<accession>A0A034WQP9</accession>